<protein>
    <submittedName>
        <fullName evidence="2">Glycosyltransferase involved in cell wall bisynthesis</fullName>
    </submittedName>
</protein>
<keyword evidence="3" id="KW-1185">Reference proteome</keyword>
<dbReference type="STRING" id="1250231.SAMN04488552_2594"/>
<dbReference type="InterPro" id="IPR001173">
    <property type="entry name" value="Glyco_trans_2-like"/>
</dbReference>
<keyword evidence="2" id="KW-0808">Transferase</keyword>
<dbReference type="InterPro" id="IPR050834">
    <property type="entry name" value="Glycosyltransf_2"/>
</dbReference>
<sequence>MNNKISIIIASYNRAYCLPDAIESVLEQSGGNWELIIVDDGSSDETKKVISKFLTNERVQYYFQQNSGVSAARNKGVELSSGNHIIFLDSDDRFLPGLFSELNKVDYSSYDIICWQVLKKVDGKLSVWKPTRLEKIYNNITATFLAGSIGYKKEVFIEAGGFDPKMSFGENYELGMRISERKDLKIKILDQQFLSYTVNNEFRESNSYGNKLDSYIHLYQKHKVKYIKDKYSYSQINYFLGFIHEKLNMKEEAKKFYTSSFRINPLNYKAFLKSLYFLFK</sequence>
<evidence type="ECO:0000313" key="2">
    <source>
        <dbReference type="EMBL" id="SDS25580.1"/>
    </source>
</evidence>
<gene>
    <name evidence="2" type="ORF">SAMN04488552_2594</name>
</gene>
<dbReference type="PANTHER" id="PTHR43685:SF2">
    <property type="entry name" value="GLYCOSYLTRANSFERASE 2-LIKE DOMAIN-CONTAINING PROTEIN"/>
    <property type="match status" value="1"/>
</dbReference>
<name>A0A1H1QQ28_9FLAO</name>
<dbReference type="PANTHER" id="PTHR43685">
    <property type="entry name" value="GLYCOSYLTRANSFERASE"/>
    <property type="match status" value="1"/>
</dbReference>
<accession>A0A1H1QQ28</accession>
<evidence type="ECO:0000259" key="1">
    <source>
        <dbReference type="Pfam" id="PF00535"/>
    </source>
</evidence>
<reference evidence="2 3" key="1">
    <citation type="submission" date="2016-10" db="EMBL/GenBank/DDBJ databases">
        <authorList>
            <person name="Varghese N."/>
            <person name="Submissions S."/>
        </authorList>
    </citation>
    <scope>NUCLEOTIDE SEQUENCE [LARGE SCALE GENOMIC DNA]</scope>
    <source>
        <strain evidence="2 3">Mar_2010_102</strain>
    </source>
</reference>
<proteinExistence type="predicted"/>
<dbReference type="InterPro" id="IPR029044">
    <property type="entry name" value="Nucleotide-diphossugar_trans"/>
</dbReference>
<dbReference type="Pfam" id="PF00535">
    <property type="entry name" value="Glycos_transf_2"/>
    <property type="match status" value="1"/>
</dbReference>
<dbReference type="RefSeq" id="WP_157717408.1">
    <property type="nucleotide sequence ID" value="NZ_LT629745.1"/>
</dbReference>
<dbReference type="Gene3D" id="3.90.550.10">
    <property type="entry name" value="Spore Coat Polysaccharide Biosynthesis Protein SpsA, Chain A"/>
    <property type="match status" value="1"/>
</dbReference>
<feature type="domain" description="Glycosyltransferase 2-like" evidence="1">
    <location>
        <begin position="6"/>
        <end position="139"/>
    </location>
</feature>
<dbReference type="AlphaFoldDB" id="A0A1H1QQ28"/>
<dbReference type="CDD" id="cd00761">
    <property type="entry name" value="Glyco_tranf_GTA_type"/>
    <property type="match status" value="1"/>
</dbReference>
<dbReference type="EMBL" id="LT629745">
    <property type="protein sequence ID" value="SDS25580.1"/>
    <property type="molecule type" value="Genomic_DNA"/>
</dbReference>
<dbReference type="SUPFAM" id="SSF53448">
    <property type="entry name" value="Nucleotide-diphospho-sugar transferases"/>
    <property type="match status" value="1"/>
</dbReference>
<dbReference type="GO" id="GO:0016740">
    <property type="term" value="F:transferase activity"/>
    <property type="evidence" value="ECO:0007669"/>
    <property type="project" value="UniProtKB-KW"/>
</dbReference>
<organism evidence="2 3">
    <name type="scientific">Christiangramia echinicola</name>
    <dbReference type="NCBI Taxonomy" id="279359"/>
    <lineage>
        <taxon>Bacteria</taxon>
        <taxon>Pseudomonadati</taxon>
        <taxon>Bacteroidota</taxon>
        <taxon>Flavobacteriia</taxon>
        <taxon>Flavobacteriales</taxon>
        <taxon>Flavobacteriaceae</taxon>
        <taxon>Christiangramia</taxon>
    </lineage>
</organism>
<dbReference type="Proteomes" id="UP000198858">
    <property type="component" value="Chromosome I"/>
</dbReference>
<evidence type="ECO:0000313" key="3">
    <source>
        <dbReference type="Proteomes" id="UP000198858"/>
    </source>
</evidence>